<dbReference type="SUPFAM" id="SSF55856">
    <property type="entry name" value="Cytochrome b5-like heme/steroid binding domain"/>
    <property type="match status" value="1"/>
</dbReference>
<dbReference type="InterPro" id="IPR036400">
    <property type="entry name" value="Cyt_B5-like_heme/steroid_sf"/>
</dbReference>
<dbReference type="PANTHER" id="PTHR10281:SF4">
    <property type="entry name" value="NEUFERRICIN"/>
    <property type="match status" value="1"/>
</dbReference>
<dbReference type="Gene3D" id="3.10.120.10">
    <property type="entry name" value="Cytochrome b5-like heme/steroid binding domain"/>
    <property type="match status" value="1"/>
</dbReference>
<keyword evidence="1" id="KW-0754">Steroid-binding</keyword>
<reference evidence="5 6" key="1">
    <citation type="submission" date="2024-09" db="EMBL/GenBank/DDBJ databases">
        <title>Chromosome-scale assembly of Riccia fluitans.</title>
        <authorList>
            <person name="Paukszto L."/>
            <person name="Sawicki J."/>
            <person name="Karawczyk K."/>
            <person name="Piernik-Szablinska J."/>
            <person name="Szczecinska M."/>
            <person name="Mazdziarz M."/>
        </authorList>
    </citation>
    <scope>NUCLEOTIDE SEQUENCE [LARGE SCALE GENOMIC DNA]</scope>
    <source>
        <strain evidence="5">Rf_01</strain>
        <tissue evidence="5">Aerial parts of the thallus</tissue>
    </source>
</reference>
<feature type="domain" description="Cytochrome b5 heme-binding" evidence="4">
    <location>
        <begin position="51"/>
        <end position="149"/>
    </location>
</feature>
<dbReference type="InterPro" id="IPR001199">
    <property type="entry name" value="Cyt_B5-like_heme/steroid-bd"/>
</dbReference>
<keyword evidence="1" id="KW-0446">Lipid-binding</keyword>
<sequence>MDPPSPDSARASGKSSESWDFGNLIGLILAVVLAMVVVKLSTPTVMKPRLWSPEELAKYNGSDPKLPVLLGIVGSVFDVSKGRKHYGPGGGYSHFSGRDASRAFVSGNFTADGLTDSLGGLSPLQVKSIMDWHNFFQNSTKYIYVGKIVGRFYNQSGLPTKEFVKATLLAARGERIMKERKKEEDRFPTCNSRWNPQQGGEVWCTTGYPRIVEVVSDGLYRGTSDSRCACFDEKAMNSRKGLLLYEGCPPLSQKCQSSPPQV</sequence>
<evidence type="ECO:0000256" key="2">
    <source>
        <dbReference type="ARBA" id="ARBA00038357"/>
    </source>
</evidence>
<name>A0ABD1YDH1_9MARC</name>
<dbReference type="SMART" id="SM01117">
    <property type="entry name" value="Cyt-b5"/>
    <property type="match status" value="1"/>
</dbReference>
<evidence type="ECO:0000313" key="5">
    <source>
        <dbReference type="EMBL" id="KAL2628787.1"/>
    </source>
</evidence>
<keyword evidence="3" id="KW-0472">Membrane</keyword>
<evidence type="ECO:0000259" key="4">
    <source>
        <dbReference type="SMART" id="SM01117"/>
    </source>
</evidence>
<proteinExistence type="inferred from homology"/>
<gene>
    <name evidence="5" type="ORF">R1flu_013473</name>
</gene>
<keyword evidence="3" id="KW-1133">Transmembrane helix</keyword>
<dbReference type="PANTHER" id="PTHR10281">
    <property type="entry name" value="MEMBRANE-ASSOCIATED PROGESTERONE RECEPTOR COMPONENT-RELATED"/>
    <property type="match status" value="1"/>
</dbReference>
<comment type="caution">
    <text evidence="5">The sequence shown here is derived from an EMBL/GenBank/DDBJ whole genome shotgun (WGS) entry which is preliminary data.</text>
</comment>
<evidence type="ECO:0000256" key="3">
    <source>
        <dbReference type="SAM" id="Phobius"/>
    </source>
</evidence>
<dbReference type="AlphaFoldDB" id="A0ABD1YDH1"/>
<protein>
    <recommendedName>
        <fullName evidence="4">Cytochrome b5 heme-binding domain-containing protein</fullName>
    </recommendedName>
</protein>
<comment type="similarity">
    <text evidence="2">Belongs to the cytochrome b5 family. MAPR subfamily.</text>
</comment>
<dbReference type="EMBL" id="JBHFFA010000004">
    <property type="protein sequence ID" value="KAL2628787.1"/>
    <property type="molecule type" value="Genomic_DNA"/>
</dbReference>
<dbReference type="InterPro" id="IPR050577">
    <property type="entry name" value="MAPR/NEUFC/NENF-like"/>
</dbReference>
<keyword evidence="6" id="KW-1185">Reference proteome</keyword>
<evidence type="ECO:0000256" key="1">
    <source>
        <dbReference type="ARBA" id="ARBA00022665"/>
    </source>
</evidence>
<feature type="transmembrane region" description="Helical" evidence="3">
    <location>
        <begin position="20"/>
        <end position="40"/>
    </location>
</feature>
<accession>A0ABD1YDH1</accession>
<dbReference type="GO" id="GO:0005496">
    <property type="term" value="F:steroid binding"/>
    <property type="evidence" value="ECO:0007669"/>
    <property type="project" value="UniProtKB-KW"/>
</dbReference>
<organism evidence="5 6">
    <name type="scientific">Riccia fluitans</name>
    <dbReference type="NCBI Taxonomy" id="41844"/>
    <lineage>
        <taxon>Eukaryota</taxon>
        <taxon>Viridiplantae</taxon>
        <taxon>Streptophyta</taxon>
        <taxon>Embryophyta</taxon>
        <taxon>Marchantiophyta</taxon>
        <taxon>Marchantiopsida</taxon>
        <taxon>Marchantiidae</taxon>
        <taxon>Marchantiales</taxon>
        <taxon>Ricciaceae</taxon>
        <taxon>Riccia</taxon>
    </lineage>
</organism>
<dbReference type="Pfam" id="PF00173">
    <property type="entry name" value="Cyt-b5"/>
    <property type="match status" value="1"/>
</dbReference>
<keyword evidence="3" id="KW-0812">Transmembrane</keyword>
<evidence type="ECO:0000313" key="6">
    <source>
        <dbReference type="Proteomes" id="UP001605036"/>
    </source>
</evidence>
<dbReference type="Proteomes" id="UP001605036">
    <property type="component" value="Unassembled WGS sequence"/>
</dbReference>